<dbReference type="InterPro" id="IPR007712">
    <property type="entry name" value="RelE/ParE_toxin"/>
</dbReference>
<dbReference type="PATRIC" id="fig|1005043.3.peg.1315"/>
<evidence type="ECO:0000256" key="2">
    <source>
        <dbReference type="ARBA" id="ARBA00022649"/>
    </source>
</evidence>
<sequence length="88" mass="10062">MARDDLHKIVRYIGKDNPARAKSFGKTLIDKTALLAQHPGLGRTGRPGLPEWLRELVVHSNYIVFYRVFTETRTVQILRVKHAAQQVP</sequence>
<comment type="similarity">
    <text evidence="1">Belongs to the RelE toxin family.</text>
</comment>
<dbReference type="Gene3D" id="3.30.2310.20">
    <property type="entry name" value="RelE-like"/>
    <property type="match status" value="1"/>
</dbReference>
<reference evidence="3 4" key="1">
    <citation type="journal article" date="2012" name="Genome Res.">
        <title>Genomic basis of endosymbiont-conferred protection against an insect parasitoid.</title>
        <authorList>
            <person name="Hansen A.K."/>
            <person name="Vorburger C."/>
            <person name="Moran N.A."/>
        </authorList>
    </citation>
    <scope>NUCLEOTIDE SEQUENCE [LARGE SCALE GENOMIC DNA]</scope>
    <source>
        <strain evidence="4">R5.15</strain>
    </source>
</reference>
<organism evidence="3 4">
    <name type="scientific">Candidatus Regiella insecticola 5.15</name>
    <dbReference type="NCBI Taxonomy" id="1005043"/>
    <lineage>
        <taxon>Bacteria</taxon>
        <taxon>Pseudomonadati</taxon>
        <taxon>Pseudomonadota</taxon>
        <taxon>Gammaproteobacteria</taxon>
        <taxon>Enterobacterales</taxon>
        <taxon>Enterobacteriaceae</taxon>
        <taxon>aphid secondary symbionts</taxon>
        <taxon>Candidatus Regiella</taxon>
    </lineage>
</organism>
<dbReference type="OrthoDB" id="9798046at2"/>
<name>G2H058_9ENTR</name>
<comment type="caution">
    <text evidence="3">The sequence shown here is derived from an EMBL/GenBank/DDBJ whole genome shotgun (WGS) entry which is preliminary data.</text>
</comment>
<evidence type="ECO:0000256" key="1">
    <source>
        <dbReference type="ARBA" id="ARBA00006226"/>
    </source>
</evidence>
<evidence type="ECO:0000313" key="4">
    <source>
        <dbReference type="Proteomes" id="UP000004116"/>
    </source>
</evidence>
<dbReference type="PANTHER" id="PTHR33755">
    <property type="entry name" value="TOXIN PARE1-RELATED"/>
    <property type="match status" value="1"/>
</dbReference>
<protein>
    <submittedName>
        <fullName evidence="3">Plasmid stabilization system protein</fullName>
    </submittedName>
</protein>
<dbReference type="AlphaFoldDB" id="G2H058"/>
<evidence type="ECO:0000313" key="3">
    <source>
        <dbReference type="EMBL" id="EGY28625.1"/>
    </source>
</evidence>
<dbReference type="InterPro" id="IPR035093">
    <property type="entry name" value="RelE/ParE_toxin_dom_sf"/>
</dbReference>
<proteinExistence type="inferred from homology"/>
<keyword evidence="4" id="KW-1185">Reference proteome</keyword>
<dbReference type="InterPro" id="IPR051803">
    <property type="entry name" value="TA_system_RelE-like_toxin"/>
</dbReference>
<gene>
    <name evidence="3" type="ORF">Rin_00014380</name>
</gene>
<dbReference type="Proteomes" id="UP000004116">
    <property type="component" value="Unassembled WGS sequence"/>
</dbReference>
<accession>G2H058</accession>
<dbReference type="EMBL" id="AGCA01000348">
    <property type="protein sequence ID" value="EGY28625.1"/>
    <property type="molecule type" value="Genomic_DNA"/>
</dbReference>
<keyword evidence="2" id="KW-1277">Toxin-antitoxin system</keyword>
<dbReference type="Pfam" id="PF05016">
    <property type="entry name" value="ParE_toxin"/>
    <property type="match status" value="1"/>
</dbReference>